<evidence type="ECO:0000259" key="9">
    <source>
        <dbReference type="Pfam" id="PF18565"/>
    </source>
</evidence>
<comment type="similarity">
    <text evidence="1">Belongs to the glycosyl hydrolase 2 family.</text>
</comment>
<dbReference type="Gene3D" id="3.20.20.80">
    <property type="entry name" value="Glycosidases"/>
    <property type="match status" value="1"/>
</dbReference>
<name>A0A1H5XUT3_9BACT</name>
<evidence type="ECO:0000259" key="5">
    <source>
        <dbReference type="Pfam" id="PF00703"/>
    </source>
</evidence>
<evidence type="ECO:0000259" key="7">
    <source>
        <dbReference type="Pfam" id="PF02837"/>
    </source>
</evidence>
<accession>A0A1H5XUT3</accession>
<dbReference type="PANTHER" id="PTHR42732:SF1">
    <property type="entry name" value="BETA-MANNOSIDASE"/>
    <property type="match status" value="1"/>
</dbReference>
<gene>
    <name evidence="10" type="ORF">SAMN05421819_1984</name>
</gene>
<evidence type="ECO:0000259" key="6">
    <source>
        <dbReference type="Pfam" id="PF02836"/>
    </source>
</evidence>
<proteinExistence type="inferred from homology"/>
<dbReference type="Pfam" id="PF02837">
    <property type="entry name" value="Glyco_hydro_2_N"/>
    <property type="match status" value="1"/>
</dbReference>
<feature type="domain" description="Glycoside hydrolase family 2 immunoglobulin-like beta-sandwich" evidence="5">
    <location>
        <begin position="202"/>
        <end position="303"/>
    </location>
</feature>
<dbReference type="Pfam" id="PF02836">
    <property type="entry name" value="Glyco_hydro_2_C"/>
    <property type="match status" value="1"/>
</dbReference>
<dbReference type="InterPro" id="IPR006101">
    <property type="entry name" value="Glyco_hydro_2"/>
</dbReference>
<keyword evidence="2" id="KW-0378">Hydrolase</keyword>
<dbReference type="SUPFAM" id="SSF49785">
    <property type="entry name" value="Galactose-binding domain-like"/>
    <property type="match status" value="1"/>
</dbReference>
<dbReference type="Gene3D" id="2.60.120.260">
    <property type="entry name" value="Galactose-binding domain-like"/>
    <property type="match status" value="1"/>
</dbReference>
<dbReference type="Pfam" id="PF00703">
    <property type="entry name" value="Glyco_hydro_2"/>
    <property type="match status" value="1"/>
</dbReference>
<dbReference type="InterPro" id="IPR017853">
    <property type="entry name" value="GH"/>
</dbReference>
<dbReference type="SUPFAM" id="SSF49303">
    <property type="entry name" value="beta-Galactosidase/glucuronidase domain"/>
    <property type="match status" value="1"/>
</dbReference>
<dbReference type="PANTHER" id="PTHR42732">
    <property type="entry name" value="BETA-GALACTOSIDASE"/>
    <property type="match status" value="1"/>
</dbReference>
<feature type="domain" description="DUF4982" evidence="8">
    <location>
        <begin position="622"/>
        <end position="668"/>
    </location>
</feature>
<dbReference type="Pfam" id="PF18565">
    <property type="entry name" value="Glyco_hydro2_C5"/>
    <property type="match status" value="1"/>
</dbReference>
<dbReference type="GO" id="GO:0005975">
    <property type="term" value="P:carbohydrate metabolic process"/>
    <property type="evidence" value="ECO:0007669"/>
    <property type="project" value="InterPro"/>
</dbReference>
<dbReference type="Pfam" id="PF16355">
    <property type="entry name" value="DUF4982"/>
    <property type="match status" value="1"/>
</dbReference>
<feature type="domain" description="Glycoside hydrolase family 2" evidence="9">
    <location>
        <begin position="686"/>
        <end position="786"/>
    </location>
</feature>
<dbReference type="RefSeq" id="WP_103932899.1">
    <property type="nucleotide sequence ID" value="NZ_FNVA01000003.1"/>
</dbReference>
<dbReference type="InterPro" id="IPR036156">
    <property type="entry name" value="Beta-gal/glucu_dom_sf"/>
</dbReference>
<reference evidence="10 11" key="1">
    <citation type="submission" date="2016-10" db="EMBL/GenBank/DDBJ databases">
        <authorList>
            <person name="de Groot N.N."/>
        </authorList>
    </citation>
    <scope>NUCLEOTIDE SEQUENCE [LARGE SCALE GENOMIC DNA]</scope>
    <source>
        <strain evidence="10 11">DSM 22489</strain>
    </source>
</reference>
<evidence type="ECO:0000256" key="2">
    <source>
        <dbReference type="ARBA" id="ARBA00022801"/>
    </source>
</evidence>
<dbReference type="InterPro" id="IPR006103">
    <property type="entry name" value="Glyco_hydro_2_cat"/>
</dbReference>
<organism evidence="10 11">
    <name type="scientific">Bryocella elongata</name>
    <dbReference type="NCBI Taxonomy" id="863522"/>
    <lineage>
        <taxon>Bacteria</taxon>
        <taxon>Pseudomonadati</taxon>
        <taxon>Acidobacteriota</taxon>
        <taxon>Terriglobia</taxon>
        <taxon>Terriglobales</taxon>
        <taxon>Acidobacteriaceae</taxon>
        <taxon>Bryocella</taxon>
    </lineage>
</organism>
<dbReference type="Gene3D" id="2.60.40.10">
    <property type="entry name" value="Immunoglobulins"/>
    <property type="match status" value="3"/>
</dbReference>
<feature type="domain" description="Glycoside hydrolase family 2 catalytic" evidence="6">
    <location>
        <begin position="313"/>
        <end position="463"/>
    </location>
</feature>
<dbReference type="InterPro" id="IPR006102">
    <property type="entry name" value="Ig-like_GH2"/>
</dbReference>
<keyword evidence="4" id="KW-0732">Signal</keyword>
<feature type="domain" description="Glycosyl hydrolases family 2 sugar binding" evidence="7">
    <location>
        <begin position="93"/>
        <end position="189"/>
    </location>
</feature>
<dbReference type="Proteomes" id="UP000236728">
    <property type="component" value="Unassembled WGS sequence"/>
</dbReference>
<feature type="chain" id="PRO_5009289873" evidence="4">
    <location>
        <begin position="28"/>
        <end position="791"/>
    </location>
</feature>
<sequence>MIVNRRRLPISLFLVALLAAATSAAHAASPCTRTEVLFDQGWKFHLGDAPGGEQPSADDHAWRTLSLPHDWAIESGADASNPSGGAGAFAPMGIGWYRKHLPTPAISCVRTVIQFDGVMANSDVWLNGHLLGHRPNGYVTFRYDLTPFLNSTPGADNVLAVRADNSQQPSSRFYQGAGIYRHVHLQQLPLVHVEGWSTVVASSNITHASATLRIATVLRNDDVSPKTAGVVVTVFDATGRAIAHTTMAAASIPAGATSAYTATLSLPHPHLWNLDDPALYRVHVDAVEAGRHGDSEVVTFGVRDAHFDAATGFWLNGKNIKIKGVALHSDIGALGMAAPLSLWEHRLRAMQAMGANAIRTAHNPVAPELLDLCDRMGILVLDEFFDTWTVAKNRYDYHLYFRDWYLKETRDTVRRDRNHPSIIAWSAGNEIHDTPHPEIAKPILASLVAAYHEEDPTRPVTQALFRPNASHDYDDGLADLLDVIGQNYRPNEILAAHEAKPTRRILGTENIHDRATWLAVRDNPPYSGMFLWAGVDYLGESRHWPLFADASGMNDRTDYPKPDSLERESWWADHPVVHVVRRVALAPKAPTDPGYELEQYRPKPTALHDWTPADSAPHTEHVEVYSNCKEVALQFNGSSLGSKSLNADASPRVWEVSFRAGALEARCTDHPAVVETLRTAGPPSALRLTLEGSEPGRGFDDVARVRLMVVDSRGVPVPGAVVPVAFSSTGAGSILATDDADYSYSAPFSSTQRSTYDGRALVLLRGSAAGEVHLLAKSPGLTTADLTLHVH</sequence>
<evidence type="ECO:0000256" key="3">
    <source>
        <dbReference type="ARBA" id="ARBA00023295"/>
    </source>
</evidence>
<evidence type="ECO:0000256" key="1">
    <source>
        <dbReference type="ARBA" id="ARBA00007401"/>
    </source>
</evidence>
<keyword evidence="3" id="KW-0326">Glycosidase</keyword>
<keyword evidence="11" id="KW-1185">Reference proteome</keyword>
<feature type="signal peptide" evidence="4">
    <location>
        <begin position="1"/>
        <end position="27"/>
    </location>
</feature>
<dbReference type="GO" id="GO:0004553">
    <property type="term" value="F:hydrolase activity, hydrolyzing O-glycosyl compounds"/>
    <property type="evidence" value="ECO:0007669"/>
    <property type="project" value="InterPro"/>
</dbReference>
<evidence type="ECO:0000259" key="8">
    <source>
        <dbReference type="Pfam" id="PF16355"/>
    </source>
</evidence>
<dbReference type="InterPro" id="IPR008979">
    <property type="entry name" value="Galactose-bd-like_sf"/>
</dbReference>
<protein>
    <submittedName>
        <fullName evidence="10">Beta-galactosidase</fullName>
    </submittedName>
</protein>
<evidence type="ECO:0000256" key="4">
    <source>
        <dbReference type="SAM" id="SignalP"/>
    </source>
</evidence>
<dbReference type="InterPro" id="IPR006104">
    <property type="entry name" value="Glyco_hydro_2_N"/>
</dbReference>
<dbReference type="AlphaFoldDB" id="A0A1H5XUT3"/>
<dbReference type="PRINTS" id="PR00132">
    <property type="entry name" value="GLHYDRLASE2"/>
</dbReference>
<dbReference type="OrthoDB" id="9762066at2"/>
<evidence type="ECO:0000313" key="11">
    <source>
        <dbReference type="Proteomes" id="UP000236728"/>
    </source>
</evidence>
<evidence type="ECO:0000313" key="10">
    <source>
        <dbReference type="EMBL" id="SEG15491.1"/>
    </source>
</evidence>
<dbReference type="InterPro" id="IPR040605">
    <property type="entry name" value="Glyco_hydro2_dom5"/>
</dbReference>
<dbReference type="EMBL" id="FNVA01000003">
    <property type="protein sequence ID" value="SEG15491.1"/>
    <property type="molecule type" value="Genomic_DNA"/>
</dbReference>
<dbReference type="InterPro" id="IPR032311">
    <property type="entry name" value="DUF4982"/>
</dbReference>
<dbReference type="InterPro" id="IPR013783">
    <property type="entry name" value="Ig-like_fold"/>
</dbReference>
<dbReference type="InterPro" id="IPR051913">
    <property type="entry name" value="GH2_Domain-Containing"/>
</dbReference>
<dbReference type="SUPFAM" id="SSF51445">
    <property type="entry name" value="(Trans)glycosidases"/>
    <property type="match status" value="1"/>
</dbReference>